<keyword evidence="3" id="KW-1185">Reference proteome</keyword>
<dbReference type="EMBL" id="PXXO01000001">
    <property type="protein sequence ID" value="PSJ07326.1"/>
    <property type="molecule type" value="Genomic_DNA"/>
</dbReference>
<reference evidence="2 3" key="1">
    <citation type="journal article" date="2018" name="Environ. Microbiol.">
        <title>Ecological and genomic features of two widespread freshwater picocyanobacteria.</title>
        <authorList>
            <person name="Cabello-Yeves P.J."/>
            <person name="Picazo A."/>
            <person name="Camacho A."/>
            <person name="Callieri C."/>
            <person name="Rosselli R."/>
            <person name="Roda-Garcia J.J."/>
            <person name="Coutinho F.H."/>
            <person name="Rodriguez-Valera F."/>
        </authorList>
    </citation>
    <scope>NUCLEOTIDE SEQUENCE [LARGE SCALE GENOMIC DNA]</scope>
    <source>
        <strain evidence="2 3">Tous</strain>
    </source>
</reference>
<evidence type="ECO:0000259" key="1">
    <source>
        <dbReference type="Pfam" id="PF07862"/>
    </source>
</evidence>
<dbReference type="InterPro" id="IPR022516">
    <property type="entry name" value="CHP03798_Ocin"/>
</dbReference>
<organism evidence="2 3">
    <name type="scientific">Cyanobium usitatum str. Tous</name>
    <dbReference type="NCBI Taxonomy" id="2116684"/>
    <lineage>
        <taxon>Bacteria</taxon>
        <taxon>Bacillati</taxon>
        <taxon>Cyanobacteriota</taxon>
        <taxon>Cyanophyceae</taxon>
        <taxon>Synechococcales</taxon>
        <taxon>Prochlorococcaceae</taxon>
        <taxon>Cyanobium</taxon>
    </lineage>
</organism>
<proteinExistence type="predicted"/>
<dbReference type="NCBIfam" id="TIGR03798">
    <property type="entry name" value="leader_Nif11"/>
    <property type="match status" value="1"/>
</dbReference>
<dbReference type="Pfam" id="PF07862">
    <property type="entry name" value="Nif11"/>
    <property type="match status" value="1"/>
</dbReference>
<accession>A0A2P7N1M0</accession>
<protein>
    <submittedName>
        <fullName evidence="2">Nif11-like leader peptide family natural product</fullName>
    </submittedName>
</protein>
<dbReference type="AlphaFoldDB" id="A0A2P7N1M0"/>
<evidence type="ECO:0000313" key="3">
    <source>
        <dbReference type="Proteomes" id="UP000243002"/>
    </source>
</evidence>
<sequence length="54" mass="5729">MSKAQLTAFMVKVDADTALRARVDAADSVDAVVAIALEQGHAFSPASWSRAQRP</sequence>
<comment type="caution">
    <text evidence="2">The sequence shown here is derived from an EMBL/GenBank/DDBJ whole genome shotgun (WGS) entry which is preliminary data.</text>
</comment>
<dbReference type="InterPro" id="IPR012903">
    <property type="entry name" value="Nif11"/>
</dbReference>
<dbReference type="Proteomes" id="UP000243002">
    <property type="component" value="Unassembled WGS sequence"/>
</dbReference>
<evidence type="ECO:0000313" key="2">
    <source>
        <dbReference type="EMBL" id="PSJ07326.1"/>
    </source>
</evidence>
<name>A0A2P7N1M0_9CYAN</name>
<feature type="domain" description="Nif11" evidence="1">
    <location>
        <begin position="1"/>
        <end position="46"/>
    </location>
</feature>
<gene>
    <name evidence="2" type="ORF">C7K55_00875</name>
</gene>
<dbReference type="RefSeq" id="WP_106501513.1">
    <property type="nucleotide sequence ID" value="NZ_PXXO01000001.1"/>
</dbReference>